<accession>A0A8T2T231</accession>
<reference evidence="3" key="1">
    <citation type="submission" date="2021-08" db="EMBL/GenBank/DDBJ databases">
        <title>WGS assembly of Ceratopteris richardii.</title>
        <authorList>
            <person name="Marchant D.B."/>
            <person name="Chen G."/>
            <person name="Jenkins J."/>
            <person name="Shu S."/>
            <person name="Leebens-Mack J."/>
            <person name="Grimwood J."/>
            <person name="Schmutz J."/>
            <person name="Soltis P."/>
            <person name="Soltis D."/>
            <person name="Chen Z.-H."/>
        </authorList>
    </citation>
    <scope>NUCLEOTIDE SEQUENCE</scope>
    <source>
        <strain evidence="3">Whitten #5841</strain>
        <tissue evidence="3">Leaf</tissue>
    </source>
</reference>
<dbReference type="Pfam" id="PF00098">
    <property type="entry name" value="zf-CCHC"/>
    <property type="match status" value="1"/>
</dbReference>
<evidence type="ECO:0000256" key="1">
    <source>
        <dbReference type="PROSITE-ProRule" id="PRU00047"/>
    </source>
</evidence>
<dbReference type="PANTHER" id="PTHR15503:SF22">
    <property type="entry name" value="TRANSPOSON TY3-I GAG POLYPROTEIN"/>
    <property type="match status" value="1"/>
</dbReference>
<evidence type="ECO:0000313" key="4">
    <source>
        <dbReference type="Proteomes" id="UP000825935"/>
    </source>
</evidence>
<proteinExistence type="predicted"/>
<dbReference type="SUPFAM" id="SSF50630">
    <property type="entry name" value="Acid proteases"/>
    <property type="match status" value="1"/>
</dbReference>
<dbReference type="GO" id="GO:0003676">
    <property type="term" value="F:nucleic acid binding"/>
    <property type="evidence" value="ECO:0007669"/>
    <property type="project" value="InterPro"/>
</dbReference>
<dbReference type="Gene3D" id="4.10.60.10">
    <property type="entry name" value="Zinc finger, CCHC-type"/>
    <property type="match status" value="1"/>
</dbReference>
<dbReference type="Proteomes" id="UP000825935">
    <property type="component" value="Chromosome 16"/>
</dbReference>
<comment type="caution">
    <text evidence="3">The sequence shown here is derived from an EMBL/GenBank/DDBJ whole genome shotgun (WGS) entry which is preliminary data.</text>
</comment>
<sequence length="327" mass="37016">MKEPKICMPEKFNGDRTKFRGFLQQVKLYIRMQPDRYPDDASKVGFIGTLLYGQALSWFAPILEKDMAILHDYEGFLGELIATFGDADTSRVEETKVRKLRQGNRPASTYASEFRQLICDLTWHEDYFISQFKWGLRDMIDESMPEPMQVDVTRFQPLTPQEKQRRRDNKLCLYCGNPGHIAVNCPNKRTNSKVAATLTIQPDHDIRKGLIIPSTPVETCLAPVKLIMSKKTLSLIALVDSGASSCFIDEGLVKKHGIPVLRKNRPVVAEVVDGRPLASGNITMETIPLRVHLGDHDSHICFNVISSPVNMVIIGMPWLKKHNPEIN</sequence>
<dbReference type="EMBL" id="CM035421">
    <property type="protein sequence ID" value="KAH7387993.1"/>
    <property type="molecule type" value="Genomic_DNA"/>
</dbReference>
<gene>
    <name evidence="3" type="ORF">KP509_16G052500</name>
</gene>
<dbReference type="Gene3D" id="2.40.70.10">
    <property type="entry name" value="Acid Proteases"/>
    <property type="match status" value="1"/>
</dbReference>
<dbReference type="InterPro" id="IPR001878">
    <property type="entry name" value="Znf_CCHC"/>
</dbReference>
<feature type="domain" description="CCHC-type" evidence="2">
    <location>
        <begin position="172"/>
        <end position="187"/>
    </location>
</feature>
<keyword evidence="1" id="KW-0863">Zinc-finger</keyword>
<dbReference type="InterPro" id="IPR032567">
    <property type="entry name" value="RTL1-rel"/>
</dbReference>
<dbReference type="OrthoDB" id="1166507at2759"/>
<dbReference type="InterPro" id="IPR032549">
    <property type="entry name" value="DUF4939"/>
</dbReference>
<keyword evidence="1" id="KW-0479">Metal-binding</keyword>
<dbReference type="SUPFAM" id="SSF57756">
    <property type="entry name" value="Retrovirus zinc finger-like domains"/>
    <property type="match status" value="1"/>
</dbReference>
<dbReference type="AlphaFoldDB" id="A0A8T2T231"/>
<evidence type="ECO:0000259" key="2">
    <source>
        <dbReference type="PROSITE" id="PS50158"/>
    </source>
</evidence>
<organism evidence="3 4">
    <name type="scientific">Ceratopteris richardii</name>
    <name type="common">Triangle waterfern</name>
    <dbReference type="NCBI Taxonomy" id="49495"/>
    <lineage>
        <taxon>Eukaryota</taxon>
        <taxon>Viridiplantae</taxon>
        <taxon>Streptophyta</taxon>
        <taxon>Embryophyta</taxon>
        <taxon>Tracheophyta</taxon>
        <taxon>Polypodiopsida</taxon>
        <taxon>Polypodiidae</taxon>
        <taxon>Polypodiales</taxon>
        <taxon>Pteridineae</taxon>
        <taxon>Pteridaceae</taxon>
        <taxon>Parkerioideae</taxon>
        <taxon>Ceratopteris</taxon>
    </lineage>
</organism>
<protein>
    <recommendedName>
        <fullName evidence="2">CCHC-type domain-containing protein</fullName>
    </recommendedName>
</protein>
<dbReference type="CDD" id="cd00303">
    <property type="entry name" value="retropepsin_like"/>
    <property type="match status" value="1"/>
</dbReference>
<dbReference type="PANTHER" id="PTHR15503">
    <property type="entry name" value="LDOC1 RELATED"/>
    <property type="match status" value="1"/>
</dbReference>
<name>A0A8T2T231_CERRI</name>
<keyword evidence="1" id="KW-0862">Zinc</keyword>
<dbReference type="InterPro" id="IPR036875">
    <property type="entry name" value="Znf_CCHC_sf"/>
</dbReference>
<dbReference type="InterPro" id="IPR021109">
    <property type="entry name" value="Peptidase_aspartic_dom_sf"/>
</dbReference>
<dbReference type="SMART" id="SM00343">
    <property type="entry name" value="ZnF_C2HC"/>
    <property type="match status" value="1"/>
</dbReference>
<dbReference type="GO" id="GO:0008270">
    <property type="term" value="F:zinc ion binding"/>
    <property type="evidence" value="ECO:0007669"/>
    <property type="project" value="UniProtKB-KW"/>
</dbReference>
<keyword evidence="4" id="KW-1185">Reference proteome</keyword>
<evidence type="ECO:0000313" key="3">
    <source>
        <dbReference type="EMBL" id="KAH7387993.1"/>
    </source>
</evidence>
<dbReference type="Pfam" id="PF13975">
    <property type="entry name" value="gag-asp_proteas"/>
    <property type="match status" value="1"/>
</dbReference>
<dbReference type="PROSITE" id="PS50158">
    <property type="entry name" value="ZF_CCHC"/>
    <property type="match status" value="1"/>
</dbReference>
<dbReference type="Pfam" id="PF16297">
    <property type="entry name" value="DUF4939"/>
    <property type="match status" value="1"/>
</dbReference>